<keyword evidence="7 11" id="KW-0443">Lipid metabolism</keyword>
<comment type="subcellular location">
    <subcellularLocation>
        <location evidence="11">Cell membrane</location>
        <topology evidence="11">Multi-pass membrane protein</topology>
    </subcellularLocation>
</comment>
<feature type="active site" evidence="11">
    <location>
        <position position="232"/>
    </location>
</feature>
<feature type="active site" evidence="11">
    <location>
        <position position="234"/>
    </location>
</feature>
<feature type="domain" description="PLD phosphodiesterase" evidence="12">
    <location>
        <begin position="227"/>
        <end position="254"/>
    </location>
</feature>
<feature type="active site" evidence="11">
    <location>
        <position position="417"/>
    </location>
</feature>
<gene>
    <name evidence="11" type="primary">clsA</name>
    <name evidence="13" type="ORF">CBI31_01355</name>
</gene>
<accession>A0A254PWI3</accession>
<proteinExistence type="inferred from homology"/>
<dbReference type="InterPro" id="IPR025202">
    <property type="entry name" value="PLD-like_dom"/>
</dbReference>
<keyword evidence="10 11" id="KW-1208">Phospholipid metabolism</keyword>
<keyword evidence="3 11" id="KW-0808">Transferase</keyword>
<dbReference type="PANTHER" id="PTHR21248">
    <property type="entry name" value="CARDIOLIPIN SYNTHASE"/>
    <property type="match status" value="1"/>
</dbReference>
<dbReference type="GO" id="GO:0005886">
    <property type="term" value="C:plasma membrane"/>
    <property type="evidence" value="ECO:0007669"/>
    <property type="project" value="UniProtKB-SubCell"/>
</dbReference>
<evidence type="ECO:0000259" key="12">
    <source>
        <dbReference type="PROSITE" id="PS50035"/>
    </source>
</evidence>
<dbReference type="OrthoDB" id="9762009at2"/>
<dbReference type="GO" id="GO:0032049">
    <property type="term" value="P:cardiolipin biosynthetic process"/>
    <property type="evidence" value="ECO:0007669"/>
    <property type="project" value="UniProtKB-UniRule"/>
</dbReference>
<dbReference type="InterPro" id="IPR022924">
    <property type="entry name" value="Cardiolipin_synthase"/>
</dbReference>
<dbReference type="PANTHER" id="PTHR21248:SF22">
    <property type="entry name" value="PHOSPHOLIPASE D"/>
    <property type="match status" value="1"/>
</dbReference>
<evidence type="ECO:0000256" key="3">
    <source>
        <dbReference type="ARBA" id="ARBA00022679"/>
    </source>
</evidence>
<dbReference type="SUPFAM" id="SSF56024">
    <property type="entry name" value="Phospholipase D/nuclease"/>
    <property type="match status" value="2"/>
</dbReference>
<evidence type="ECO:0000256" key="8">
    <source>
        <dbReference type="ARBA" id="ARBA00023136"/>
    </source>
</evidence>
<protein>
    <recommendedName>
        <fullName evidence="11">Cardiolipin synthase A</fullName>
        <shortName evidence="11">CL synthase</shortName>
        <ecNumber evidence="11">2.7.8.-</ecNumber>
    </recommendedName>
</protein>
<keyword evidence="1 11" id="KW-1003">Cell membrane</keyword>
<dbReference type="EMBL" id="NGUP01000001">
    <property type="protein sequence ID" value="OWS70919.1"/>
    <property type="molecule type" value="Genomic_DNA"/>
</dbReference>
<evidence type="ECO:0000256" key="10">
    <source>
        <dbReference type="ARBA" id="ARBA00023264"/>
    </source>
</evidence>
<comment type="function">
    <text evidence="11">Catalyzes the reversible phosphatidyl group transfer from one phosphatidylglycerol molecule to another to form cardiolipin (CL) (diphosphatidylglycerol) and glycerol.</text>
</comment>
<evidence type="ECO:0000313" key="13">
    <source>
        <dbReference type="EMBL" id="OWS70919.1"/>
    </source>
</evidence>
<evidence type="ECO:0000256" key="1">
    <source>
        <dbReference type="ARBA" id="ARBA00022475"/>
    </source>
</evidence>
<comment type="catalytic activity">
    <reaction evidence="11">
        <text>2 a 1,2-diacyl-sn-glycero-3-phospho-(1'-sn-glycerol) = a cardiolipin + glycerol</text>
        <dbReference type="Rhea" id="RHEA:31451"/>
        <dbReference type="ChEBI" id="CHEBI:17754"/>
        <dbReference type="ChEBI" id="CHEBI:62237"/>
        <dbReference type="ChEBI" id="CHEBI:64716"/>
    </reaction>
</comment>
<keyword evidence="2 11" id="KW-0444">Lipid biosynthesis</keyword>
<evidence type="ECO:0000256" key="11">
    <source>
        <dbReference type="HAMAP-Rule" id="MF_00190"/>
    </source>
</evidence>
<evidence type="ECO:0000256" key="5">
    <source>
        <dbReference type="ARBA" id="ARBA00022737"/>
    </source>
</evidence>
<dbReference type="InterPro" id="IPR030840">
    <property type="entry name" value="CL_synthase_A"/>
</dbReference>
<dbReference type="RefSeq" id="WP_088524626.1">
    <property type="nucleotide sequence ID" value="NZ_NGUP01000001.1"/>
</dbReference>
<evidence type="ECO:0000256" key="7">
    <source>
        <dbReference type="ARBA" id="ARBA00023098"/>
    </source>
</evidence>
<dbReference type="Pfam" id="PF13091">
    <property type="entry name" value="PLDc_2"/>
    <property type="match status" value="2"/>
</dbReference>
<dbReference type="HAMAP" id="MF_00190">
    <property type="entry name" value="Cardiolipin_synth_ClsA"/>
    <property type="match status" value="1"/>
</dbReference>
<keyword evidence="6 11" id="KW-1133">Transmembrane helix</keyword>
<dbReference type="InterPro" id="IPR001736">
    <property type="entry name" value="PLipase_D/transphosphatidylase"/>
</dbReference>
<comment type="similarity">
    <text evidence="11">Belongs to the phospholipase D family. Cardiolipin synthase subfamily. ClsA sub-subfamily.</text>
</comment>
<dbReference type="CDD" id="cd09158">
    <property type="entry name" value="PLDc_EcCLS_like_2"/>
    <property type="match status" value="1"/>
</dbReference>
<evidence type="ECO:0000256" key="4">
    <source>
        <dbReference type="ARBA" id="ARBA00022692"/>
    </source>
</evidence>
<feature type="transmembrane region" description="Helical" evidence="11">
    <location>
        <begin position="45"/>
        <end position="66"/>
    </location>
</feature>
<dbReference type="SMART" id="SM00155">
    <property type="entry name" value="PLDc"/>
    <property type="match status" value="2"/>
</dbReference>
<feature type="active site" evidence="11">
    <location>
        <position position="412"/>
    </location>
</feature>
<dbReference type="PROSITE" id="PS50035">
    <property type="entry name" value="PLD"/>
    <property type="match status" value="2"/>
</dbReference>
<dbReference type="CDD" id="cd09152">
    <property type="entry name" value="PLDc_EcCLS_like_1"/>
    <property type="match status" value="1"/>
</dbReference>
<dbReference type="NCBIfam" id="TIGR04265">
    <property type="entry name" value="bac_cardiolipin"/>
    <property type="match status" value="1"/>
</dbReference>
<feature type="transmembrane region" description="Helical" evidence="11">
    <location>
        <begin position="17"/>
        <end position="38"/>
    </location>
</feature>
<evidence type="ECO:0000256" key="6">
    <source>
        <dbReference type="ARBA" id="ARBA00022989"/>
    </source>
</evidence>
<keyword evidence="4 11" id="KW-0812">Transmembrane</keyword>
<sequence length="492" mass="55802">MNDLINIFLKHTFELNINWLLCIHFILVTYFIGVIISVRRPVGVAFAWIFIVMTFPVFGISLYVLIGERPVGRKLTRKITRMNREYSEVTEGMRIKYASDRQQLPIESRSFSLLAESNNGTPVVAGNKVDLHTNSLQILQLFIDEINQAKESLHLEFYIWALGGDADRVGEAMIAAAKRGVACRVLLDSLGSKDWFKSKWPARFRNAGIEVTEALPIQIGRFQFRRADLRLHRKIFIIDNAIVWTGSMNLVDPRTFKQDSGVGEWVDAMVRVEGPVASQFELTFSFDWSVDNPRITHFNNQRAPAAPNEGGVIAQELASGPVYRDDILYQVMISAIIDAREELTITTPYFGPDDGLMQALMGTARRGVRVTLIAPKLNDSKLVAWSSRSYYADLLNSGVHIAEFHGGLLHTKSLLVDKKTAIFGSVNFDQRSLRLNFEISLIVYNKDFCSKLETLIESYLAQSNYVDPKVWSKRPRWQHYLENAAHLTSPLL</sequence>
<reference evidence="13 14" key="1">
    <citation type="submission" date="2017-05" db="EMBL/GenBank/DDBJ databases">
        <title>Genome of Polynucleobacter sp. MWH-Feld-100.</title>
        <authorList>
            <person name="Hahn M.W."/>
        </authorList>
    </citation>
    <scope>NUCLEOTIDE SEQUENCE [LARGE SCALE GENOMIC DNA]</scope>
    <source>
        <strain evidence="13 14">MWH-Feld-100</strain>
    </source>
</reference>
<dbReference type="Proteomes" id="UP000197528">
    <property type="component" value="Unassembled WGS sequence"/>
</dbReference>
<dbReference type="Gene3D" id="3.30.870.10">
    <property type="entry name" value="Endonuclease Chain A"/>
    <property type="match status" value="2"/>
</dbReference>
<keyword evidence="14" id="KW-1185">Reference proteome</keyword>
<evidence type="ECO:0000256" key="2">
    <source>
        <dbReference type="ARBA" id="ARBA00022516"/>
    </source>
</evidence>
<dbReference type="EC" id="2.7.8.-" evidence="11"/>
<dbReference type="GO" id="GO:0008808">
    <property type="term" value="F:cardiolipin synthase activity"/>
    <property type="evidence" value="ECO:0007669"/>
    <property type="project" value="UniProtKB-UniRule"/>
</dbReference>
<comment type="caution">
    <text evidence="13">The sequence shown here is derived from an EMBL/GenBank/DDBJ whole genome shotgun (WGS) entry which is preliminary data.</text>
</comment>
<name>A0A254PWI3_9BURK</name>
<organism evidence="13 14">
    <name type="scientific">Polynucleobacter campilacus</name>
    <dbReference type="NCBI Taxonomy" id="1743163"/>
    <lineage>
        <taxon>Bacteria</taxon>
        <taxon>Pseudomonadati</taxon>
        <taxon>Pseudomonadota</taxon>
        <taxon>Betaproteobacteria</taxon>
        <taxon>Burkholderiales</taxon>
        <taxon>Burkholderiaceae</taxon>
        <taxon>Polynucleobacter</taxon>
    </lineage>
</organism>
<feature type="domain" description="PLD phosphodiesterase" evidence="12">
    <location>
        <begin position="405"/>
        <end position="432"/>
    </location>
</feature>
<feature type="active site" evidence="11">
    <location>
        <position position="410"/>
    </location>
</feature>
<evidence type="ECO:0000256" key="9">
    <source>
        <dbReference type="ARBA" id="ARBA00023209"/>
    </source>
</evidence>
<dbReference type="AlphaFoldDB" id="A0A254PWI3"/>
<keyword evidence="8 11" id="KW-0472">Membrane</keyword>
<evidence type="ECO:0000313" key="14">
    <source>
        <dbReference type="Proteomes" id="UP000197528"/>
    </source>
</evidence>
<feature type="active site" evidence="11">
    <location>
        <position position="239"/>
    </location>
</feature>
<keyword evidence="5" id="KW-0677">Repeat</keyword>
<keyword evidence="9 11" id="KW-0594">Phospholipid biosynthesis</keyword>